<protein>
    <submittedName>
        <fullName evidence="1">Uncharacterized protein</fullName>
    </submittedName>
</protein>
<sequence>MRVIDGASFYDLATGRRDALKELHEVLPRVIEKVYQEELEDDTFTVNDIPNYAQYFELAYGD</sequence>
<dbReference type="REBASE" id="43302">
    <property type="entry name" value="R1.Vic700023ORF5067P"/>
</dbReference>
<dbReference type="Proteomes" id="UP000004605">
    <property type="component" value="Unassembled WGS sequence"/>
</dbReference>
<gene>
    <name evidence="1" type="ORF">VII00023_05062</name>
</gene>
<name>F9S6I5_9VIBR</name>
<evidence type="ECO:0000313" key="2">
    <source>
        <dbReference type="Proteomes" id="UP000004605"/>
    </source>
</evidence>
<dbReference type="EMBL" id="AFWF01000268">
    <property type="protein sequence ID" value="EGU33020.1"/>
    <property type="molecule type" value="Genomic_DNA"/>
</dbReference>
<evidence type="ECO:0000313" key="1">
    <source>
        <dbReference type="EMBL" id="EGU33020.1"/>
    </source>
</evidence>
<reference evidence="1 2" key="1">
    <citation type="journal article" date="2012" name="Int. J. Syst. Evol. Microbiol.">
        <title>Vibrio caribbeanicus sp. nov., isolated from the marine sponge Scleritoderma cyanea.</title>
        <authorList>
            <person name="Hoffmann M."/>
            <person name="Monday S.R."/>
            <person name="Allard M.W."/>
            <person name="Strain E.A."/>
            <person name="Whittaker P."/>
            <person name="Naum M."/>
            <person name="McCarthy P.J."/>
            <person name="Lopez J.V."/>
            <person name="Fischer M."/>
            <person name="Brown E.W."/>
        </authorList>
    </citation>
    <scope>NUCLEOTIDE SEQUENCE [LARGE SCALE GENOMIC DNA]</scope>
    <source>
        <strain evidence="1 2">ATCC 700023</strain>
    </source>
</reference>
<dbReference type="AlphaFoldDB" id="F9S6I5"/>
<keyword evidence="2" id="KW-1185">Reference proteome</keyword>
<dbReference type="InterPro" id="IPR019057">
    <property type="entry name" value="Restrct_endonuc_II_Eco47II"/>
</dbReference>
<proteinExistence type="predicted"/>
<comment type="caution">
    <text evidence="1">The sequence shown here is derived from an EMBL/GenBank/DDBJ whole genome shotgun (WGS) entry which is preliminary data.</text>
</comment>
<dbReference type="GO" id="GO:0009036">
    <property type="term" value="F:type II site-specific deoxyribonuclease activity"/>
    <property type="evidence" value="ECO:0007669"/>
    <property type="project" value="InterPro"/>
</dbReference>
<dbReference type="Pfam" id="PF09553">
    <property type="entry name" value="RE_Eco47II"/>
    <property type="match status" value="1"/>
</dbReference>
<organism evidence="1 2">
    <name type="scientific">Vibrio ichthyoenteri ATCC 700023</name>
    <dbReference type="NCBI Taxonomy" id="870968"/>
    <lineage>
        <taxon>Bacteria</taxon>
        <taxon>Pseudomonadati</taxon>
        <taxon>Pseudomonadota</taxon>
        <taxon>Gammaproteobacteria</taxon>
        <taxon>Vibrionales</taxon>
        <taxon>Vibrionaceae</taxon>
        <taxon>Vibrio</taxon>
    </lineage>
</organism>
<dbReference type="GO" id="GO:0009307">
    <property type="term" value="P:DNA restriction-modification system"/>
    <property type="evidence" value="ECO:0007669"/>
    <property type="project" value="InterPro"/>
</dbReference>
<dbReference type="GO" id="GO:0003677">
    <property type="term" value="F:DNA binding"/>
    <property type="evidence" value="ECO:0007669"/>
    <property type="project" value="InterPro"/>
</dbReference>
<accession>F9S6I5</accession>